<keyword evidence="1" id="KW-1133">Transmembrane helix</keyword>
<evidence type="ECO:0000313" key="2">
    <source>
        <dbReference type="EMBL" id="GBF49302.1"/>
    </source>
</evidence>
<feature type="transmembrane region" description="Helical" evidence="1">
    <location>
        <begin position="240"/>
        <end position="261"/>
    </location>
</feature>
<dbReference type="Proteomes" id="UP000245133">
    <property type="component" value="Unassembled WGS sequence"/>
</dbReference>
<reference evidence="2 3" key="1">
    <citation type="submission" date="2018-02" db="EMBL/GenBank/DDBJ databases">
        <title>Novel Leptospira species isolated from soil and water in Japan.</title>
        <authorList>
            <person name="Nakao R."/>
            <person name="Masuzawa T."/>
        </authorList>
    </citation>
    <scope>NUCLEOTIDE SEQUENCE [LARGE SCALE GENOMIC DNA]</scope>
    <source>
        <strain evidence="2 3">YH101</strain>
    </source>
</reference>
<organism evidence="2 3">
    <name type="scientific">Leptospira ryugenii</name>
    <dbReference type="NCBI Taxonomy" id="1917863"/>
    <lineage>
        <taxon>Bacteria</taxon>
        <taxon>Pseudomonadati</taxon>
        <taxon>Spirochaetota</taxon>
        <taxon>Spirochaetia</taxon>
        <taxon>Leptospirales</taxon>
        <taxon>Leptospiraceae</taxon>
        <taxon>Leptospira</taxon>
    </lineage>
</organism>
<comment type="caution">
    <text evidence="2">The sequence shown here is derived from an EMBL/GenBank/DDBJ whole genome shotgun (WGS) entry which is preliminary data.</text>
</comment>
<keyword evidence="1" id="KW-0472">Membrane</keyword>
<dbReference type="AlphaFoldDB" id="A0A2P2DXE9"/>
<evidence type="ECO:0000313" key="3">
    <source>
        <dbReference type="Proteomes" id="UP000245133"/>
    </source>
</evidence>
<gene>
    <name evidence="2" type="ORF">LPTSP4_08120</name>
</gene>
<proteinExistence type="predicted"/>
<protein>
    <submittedName>
        <fullName evidence="2">Uncharacterized protein</fullName>
    </submittedName>
</protein>
<keyword evidence="1" id="KW-0812">Transmembrane</keyword>
<dbReference type="EMBL" id="BFBB01000002">
    <property type="protein sequence ID" value="GBF49302.1"/>
    <property type="molecule type" value="Genomic_DNA"/>
</dbReference>
<sequence>MLGKNFLFFSLLTSYLQVQSVFANEVPGFWNESVDWFREEIFLSPNAEEESNLEKRIHEKNQEDLFRLRTTIKSILKQNALWLTTAEKTANTQPQIVERLEGIPNLGGILWLGSQKDVKLRFGDWSAYYEDGLSASKIQNEGQIQSFELDGETIYYFIKYQVGYFPHDFQFIGYKTAFYAFGEDGSLRYTNDPYLEREIRIGEFRKQFESIRAAFASAKELHVGGLEVFLVPKQSGGISYTFFLIRSLLVLWAALLSAQLFRRIFPSLKKQLPVEDLAKE</sequence>
<name>A0A2P2DXE9_9LEPT</name>
<evidence type="ECO:0000256" key="1">
    <source>
        <dbReference type="SAM" id="Phobius"/>
    </source>
</evidence>
<accession>A0A2P2DXE9</accession>
<dbReference type="OrthoDB" id="337014at2"/>
<keyword evidence="3" id="KW-1185">Reference proteome</keyword>
<dbReference type="RefSeq" id="WP_108973940.1">
    <property type="nucleotide sequence ID" value="NZ_BFBB01000002.1"/>
</dbReference>